<reference evidence="1" key="1">
    <citation type="journal article" date="2017" name="Nature">
        <title>The genome of Chenopodium quinoa.</title>
        <authorList>
            <person name="Jarvis D.E."/>
            <person name="Ho Y.S."/>
            <person name="Lightfoot D.J."/>
            <person name="Schmoeckel S.M."/>
            <person name="Li B."/>
            <person name="Borm T.J.A."/>
            <person name="Ohyanagi H."/>
            <person name="Mineta K."/>
            <person name="Michell C.T."/>
            <person name="Saber N."/>
            <person name="Kharbatia N.M."/>
            <person name="Rupper R.R."/>
            <person name="Sharp A.R."/>
            <person name="Dally N."/>
            <person name="Boughton B.A."/>
            <person name="Woo Y.H."/>
            <person name="Gao G."/>
            <person name="Schijlen E.G.W.M."/>
            <person name="Guo X."/>
            <person name="Momin A.A."/>
            <person name="Negrao S."/>
            <person name="Al-Babili S."/>
            <person name="Gehring C."/>
            <person name="Roessner U."/>
            <person name="Jung C."/>
            <person name="Murphy K."/>
            <person name="Arold S.T."/>
            <person name="Gojobori T."/>
            <person name="van der Linden C.G."/>
            <person name="van Loo E.N."/>
            <person name="Jellen E.N."/>
            <person name="Maughan P.J."/>
            <person name="Tester M."/>
        </authorList>
    </citation>
    <scope>NUCLEOTIDE SEQUENCE [LARGE SCALE GENOMIC DNA]</scope>
    <source>
        <strain evidence="1">cv. PI 614886</strain>
    </source>
</reference>
<evidence type="ECO:0000313" key="1">
    <source>
        <dbReference type="EnsemblPlants" id="AUR62006580-RA:cds"/>
    </source>
</evidence>
<organism evidence="1 2">
    <name type="scientific">Chenopodium quinoa</name>
    <name type="common">Quinoa</name>
    <dbReference type="NCBI Taxonomy" id="63459"/>
    <lineage>
        <taxon>Eukaryota</taxon>
        <taxon>Viridiplantae</taxon>
        <taxon>Streptophyta</taxon>
        <taxon>Embryophyta</taxon>
        <taxon>Tracheophyta</taxon>
        <taxon>Spermatophyta</taxon>
        <taxon>Magnoliopsida</taxon>
        <taxon>eudicotyledons</taxon>
        <taxon>Gunneridae</taxon>
        <taxon>Pentapetalae</taxon>
        <taxon>Caryophyllales</taxon>
        <taxon>Chenopodiaceae</taxon>
        <taxon>Chenopodioideae</taxon>
        <taxon>Atripliceae</taxon>
        <taxon>Chenopodium</taxon>
    </lineage>
</organism>
<dbReference type="EnsemblPlants" id="AUR62006580-RA">
    <property type="protein sequence ID" value="AUR62006580-RA:cds"/>
    <property type="gene ID" value="AUR62006580"/>
</dbReference>
<evidence type="ECO:0000313" key="2">
    <source>
        <dbReference type="Proteomes" id="UP000596660"/>
    </source>
</evidence>
<proteinExistence type="predicted"/>
<dbReference type="InterPro" id="IPR053085">
    <property type="entry name" value="Jasmonate-induced_protein"/>
</dbReference>
<dbReference type="PANTHER" id="PTHR36482">
    <property type="entry name" value="OSJNBA0024J22.15 PROTEIN"/>
    <property type="match status" value="1"/>
</dbReference>
<dbReference type="Proteomes" id="UP000596660">
    <property type="component" value="Unplaced"/>
</dbReference>
<keyword evidence="2" id="KW-1185">Reference proteome</keyword>
<sequence>MASAVQQVGGMANELSNKERAIIEEAMKEAQSVLENNMTSQDQLVLVTGVMKNSQSRALRLNKTYSWTGNFIAKPSETMSEGKAAFVHEGAAWQGNLPVVVGSKGVVIYGHYDRALPQLGWLLAWDKTAQVSGKLNKSIDHPVKHVAD</sequence>
<protein>
    <submittedName>
        <fullName evidence="1">Uncharacterized protein</fullName>
    </submittedName>
</protein>
<dbReference type="PANTHER" id="PTHR36482:SF6">
    <property type="entry name" value="JASMONATE-INDUCED PROTEIN HOMOLOG"/>
    <property type="match status" value="1"/>
</dbReference>
<name>A0A803L3Z1_CHEQI</name>
<accession>A0A803L3Z1</accession>
<dbReference type="AlphaFoldDB" id="A0A803L3Z1"/>
<dbReference type="Gramene" id="AUR62006580-RA">
    <property type="protein sequence ID" value="AUR62006580-RA:cds"/>
    <property type="gene ID" value="AUR62006580"/>
</dbReference>
<reference evidence="1" key="2">
    <citation type="submission" date="2021-03" db="UniProtKB">
        <authorList>
            <consortium name="EnsemblPlants"/>
        </authorList>
    </citation>
    <scope>IDENTIFICATION</scope>
</reference>